<feature type="compositionally biased region" description="Low complexity" evidence="3">
    <location>
        <begin position="1"/>
        <end position="21"/>
    </location>
</feature>
<dbReference type="SUPFAM" id="SSF52980">
    <property type="entry name" value="Restriction endonuclease-like"/>
    <property type="match status" value="1"/>
</dbReference>
<dbReference type="HAMAP" id="MF_00048">
    <property type="entry name" value="UPF0102"/>
    <property type="match status" value="1"/>
</dbReference>
<dbReference type="Gene3D" id="3.40.1350.10">
    <property type="match status" value="1"/>
</dbReference>
<organism evidence="4 5">
    <name type="scientific">Paenibacillus darwinianus</name>
    <dbReference type="NCBI Taxonomy" id="1380763"/>
    <lineage>
        <taxon>Bacteria</taxon>
        <taxon>Bacillati</taxon>
        <taxon>Bacillota</taxon>
        <taxon>Bacilli</taxon>
        <taxon>Bacillales</taxon>
        <taxon>Paenibacillaceae</taxon>
        <taxon>Paenibacillus</taxon>
    </lineage>
</organism>
<feature type="region of interest" description="Disordered" evidence="3">
    <location>
        <begin position="1"/>
        <end position="37"/>
    </location>
</feature>
<evidence type="ECO:0000256" key="2">
    <source>
        <dbReference type="HAMAP-Rule" id="MF_00048"/>
    </source>
</evidence>
<keyword evidence="4" id="KW-0378">Hydrolase</keyword>
<dbReference type="CDD" id="cd20736">
    <property type="entry name" value="PoNe_Nuclease"/>
    <property type="match status" value="1"/>
</dbReference>
<dbReference type="GO" id="GO:0004519">
    <property type="term" value="F:endonuclease activity"/>
    <property type="evidence" value="ECO:0007669"/>
    <property type="project" value="UniProtKB-KW"/>
</dbReference>
<protein>
    <recommendedName>
        <fullName evidence="2">UPF0102 protein BG53_11555</fullName>
    </recommendedName>
</protein>
<comment type="similarity">
    <text evidence="1 2">Belongs to the UPF0102 family.</text>
</comment>
<dbReference type="RefSeq" id="WP_081793550.1">
    <property type="nucleotide sequence ID" value="NZ_KK082138.1"/>
</dbReference>
<dbReference type="InterPro" id="IPR011856">
    <property type="entry name" value="tRNA_endonuc-like_dom_sf"/>
</dbReference>
<dbReference type="InterPro" id="IPR011335">
    <property type="entry name" value="Restrct_endonuc-II-like"/>
</dbReference>
<dbReference type="AlphaFoldDB" id="A0A9W5S388"/>
<dbReference type="NCBIfam" id="NF009150">
    <property type="entry name" value="PRK12497.1-3"/>
    <property type="match status" value="1"/>
</dbReference>
<name>A0A9W5S388_9BACL</name>
<feature type="compositionally biased region" description="Polar residues" evidence="3">
    <location>
        <begin position="22"/>
        <end position="34"/>
    </location>
</feature>
<dbReference type="InterPro" id="IPR003509">
    <property type="entry name" value="UPF0102_YraN-like"/>
</dbReference>
<dbReference type="OrthoDB" id="9802516at2"/>
<comment type="caution">
    <text evidence="4">The sequence shown here is derived from an EMBL/GenBank/DDBJ whole genome shotgun (WGS) entry which is preliminary data.</text>
</comment>
<keyword evidence="5" id="KW-1185">Reference proteome</keyword>
<evidence type="ECO:0000313" key="4">
    <source>
        <dbReference type="EMBL" id="EXX91369.1"/>
    </source>
</evidence>
<dbReference type="EMBL" id="JFHU01000032">
    <property type="protein sequence ID" value="EXX91369.1"/>
    <property type="molecule type" value="Genomic_DNA"/>
</dbReference>
<reference evidence="4 5" key="1">
    <citation type="submission" date="2014-02" db="EMBL/GenBank/DDBJ databases">
        <title>Genome sequence of Paenibacillus darwinianus reveals adaptive mechanisms for survival in Antarctic soils.</title>
        <authorList>
            <person name="Dsouza M."/>
            <person name="Taylor M.W."/>
            <person name="Turner S.J."/>
            <person name="Aislabie J."/>
        </authorList>
    </citation>
    <scope>NUCLEOTIDE SEQUENCE [LARGE SCALE GENOMIC DNA]</scope>
    <source>
        <strain evidence="4 5">CE1</strain>
    </source>
</reference>
<dbReference type="GO" id="GO:0003676">
    <property type="term" value="F:nucleic acid binding"/>
    <property type="evidence" value="ECO:0007669"/>
    <property type="project" value="InterPro"/>
</dbReference>
<dbReference type="Pfam" id="PF02021">
    <property type="entry name" value="UPF0102"/>
    <property type="match status" value="1"/>
</dbReference>
<dbReference type="NCBIfam" id="NF009154">
    <property type="entry name" value="PRK12497.3-3"/>
    <property type="match status" value="1"/>
</dbReference>
<dbReference type="Proteomes" id="UP000053750">
    <property type="component" value="Unassembled WGS sequence"/>
</dbReference>
<gene>
    <name evidence="4" type="ORF">BG53_11555</name>
</gene>
<keyword evidence="4" id="KW-0255">Endonuclease</keyword>
<evidence type="ECO:0000256" key="3">
    <source>
        <dbReference type="SAM" id="MobiDB-lite"/>
    </source>
</evidence>
<dbReference type="PANTHER" id="PTHR34039">
    <property type="entry name" value="UPF0102 PROTEIN YRAN"/>
    <property type="match status" value="1"/>
</dbReference>
<dbReference type="PANTHER" id="PTHR34039:SF1">
    <property type="entry name" value="UPF0102 PROTEIN YRAN"/>
    <property type="match status" value="1"/>
</dbReference>
<evidence type="ECO:0000313" key="5">
    <source>
        <dbReference type="Proteomes" id="UP000053750"/>
    </source>
</evidence>
<keyword evidence="4" id="KW-0540">Nuclease</keyword>
<evidence type="ECO:0000256" key="1">
    <source>
        <dbReference type="ARBA" id="ARBA00006738"/>
    </source>
</evidence>
<accession>A0A9W5S388</accession>
<proteinExistence type="inferred from homology"/>
<sequence>MNQRNSGNGWSNGASASANGNTDINANTNVNANAGDTKARSASAAKAISGRVQTGRNGEEAAADMLLANGYFIRHRNWRCRSGELDIIAEKDGRLVIIEVRTRRAGGRFGTAAESVDYRKRRQLQTTAQVYMQSAGVQGCEVRFDVIAVSVNSGGKLAAMEHYEGAF</sequence>